<dbReference type="Pfam" id="PF00690">
    <property type="entry name" value="Cation_ATPase_N"/>
    <property type="match status" value="1"/>
</dbReference>
<dbReference type="GO" id="GO:0030007">
    <property type="term" value="P:intracellular potassium ion homeostasis"/>
    <property type="evidence" value="ECO:0007669"/>
    <property type="project" value="TreeGrafter"/>
</dbReference>
<dbReference type="InterPro" id="IPR036412">
    <property type="entry name" value="HAD-like_sf"/>
</dbReference>
<evidence type="ECO:0000313" key="13">
    <source>
        <dbReference type="EMBL" id="SEM01601.1"/>
    </source>
</evidence>
<dbReference type="FunFam" id="3.40.50.1000:FF:000001">
    <property type="entry name" value="Phospholipid-transporting ATPase IC"/>
    <property type="match status" value="1"/>
</dbReference>
<dbReference type="InterPro" id="IPR023214">
    <property type="entry name" value="HAD_sf"/>
</dbReference>
<evidence type="ECO:0000256" key="3">
    <source>
        <dbReference type="ARBA" id="ARBA00022553"/>
    </source>
</evidence>
<evidence type="ECO:0000259" key="12">
    <source>
        <dbReference type="SMART" id="SM00831"/>
    </source>
</evidence>
<feature type="transmembrane region" description="Helical" evidence="11">
    <location>
        <begin position="828"/>
        <end position="850"/>
    </location>
</feature>
<feature type="transmembrane region" description="Helical" evidence="11">
    <location>
        <begin position="797"/>
        <end position="816"/>
    </location>
</feature>
<dbReference type="STRING" id="43775.SAMN04489760_102172"/>
<dbReference type="GO" id="GO:0005391">
    <property type="term" value="F:P-type sodium:potassium-exchanging transporter activity"/>
    <property type="evidence" value="ECO:0007669"/>
    <property type="project" value="TreeGrafter"/>
</dbReference>
<dbReference type="GO" id="GO:0005524">
    <property type="term" value="F:ATP binding"/>
    <property type="evidence" value="ECO:0007669"/>
    <property type="project" value="UniProtKB-KW"/>
</dbReference>
<feature type="transmembrane region" description="Helical" evidence="11">
    <location>
        <begin position="694"/>
        <end position="715"/>
    </location>
</feature>
<dbReference type="FunFam" id="3.40.50.1000:FF:000028">
    <property type="entry name" value="Calcium-transporting P-type ATPase, putative"/>
    <property type="match status" value="1"/>
</dbReference>
<evidence type="ECO:0000256" key="11">
    <source>
        <dbReference type="SAM" id="Phobius"/>
    </source>
</evidence>
<keyword evidence="9 11" id="KW-1133">Transmembrane helix</keyword>
<dbReference type="PRINTS" id="PR00119">
    <property type="entry name" value="CATATPASE"/>
</dbReference>
<feature type="transmembrane region" description="Helical" evidence="11">
    <location>
        <begin position="249"/>
        <end position="269"/>
    </location>
</feature>
<dbReference type="OrthoDB" id="9763278at2"/>
<dbReference type="GO" id="GO:0036376">
    <property type="term" value="P:sodium ion export across plasma membrane"/>
    <property type="evidence" value="ECO:0007669"/>
    <property type="project" value="TreeGrafter"/>
</dbReference>
<dbReference type="SUPFAM" id="SSF81653">
    <property type="entry name" value="Calcium ATPase, transduction domain A"/>
    <property type="match status" value="1"/>
</dbReference>
<dbReference type="GO" id="GO:0006883">
    <property type="term" value="P:intracellular sodium ion homeostasis"/>
    <property type="evidence" value="ECO:0007669"/>
    <property type="project" value="TreeGrafter"/>
</dbReference>
<accession>A0A1H7UX51</accession>
<dbReference type="RefSeq" id="WP_093882093.1">
    <property type="nucleotide sequence ID" value="NZ_FOBS01000002.1"/>
</dbReference>
<dbReference type="Gene3D" id="2.70.150.10">
    <property type="entry name" value="Calcium-transporting ATPase, cytoplasmic transduction domain A"/>
    <property type="match status" value="1"/>
</dbReference>
<keyword evidence="7" id="KW-0460">Magnesium</keyword>
<dbReference type="InterPro" id="IPR059000">
    <property type="entry name" value="ATPase_P-type_domA"/>
</dbReference>
<comment type="subcellular location">
    <subcellularLocation>
        <location evidence="1">Endomembrane system</location>
        <topology evidence="1">Multi-pass membrane protein</topology>
    </subcellularLocation>
</comment>
<dbReference type="Pfam" id="PF00122">
    <property type="entry name" value="E1-E2_ATPase"/>
    <property type="match status" value="1"/>
</dbReference>
<dbReference type="SUPFAM" id="SSF81660">
    <property type="entry name" value="Metal cation-transporting ATPase, ATP-binding domain N"/>
    <property type="match status" value="1"/>
</dbReference>
<dbReference type="GO" id="GO:1990573">
    <property type="term" value="P:potassium ion import across plasma membrane"/>
    <property type="evidence" value="ECO:0007669"/>
    <property type="project" value="TreeGrafter"/>
</dbReference>
<dbReference type="InterPro" id="IPR044492">
    <property type="entry name" value="P_typ_ATPase_HD_dom"/>
</dbReference>
<dbReference type="GO" id="GO:1902600">
    <property type="term" value="P:proton transmembrane transport"/>
    <property type="evidence" value="ECO:0007669"/>
    <property type="project" value="TreeGrafter"/>
</dbReference>
<dbReference type="InterPro" id="IPR004014">
    <property type="entry name" value="ATPase_P-typ_cation-transptr_N"/>
</dbReference>
<dbReference type="Pfam" id="PF08282">
    <property type="entry name" value="Hydrolase_3"/>
    <property type="match status" value="1"/>
</dbReference>
<dbReference type="PROSITE" id="PS00154">
    <property type="entry name" value="ATPASE_E1_E2"/>
    <property type="match status" value="1"/>
</dbReference>
<keyword evidence="6" id="KW-0067">ATP-binding</keyword>
<dbReference type="PANTHER" id="PTHR43294:SF20">
    <property type="entry name" value="P-TYPE ATPASE"/>
    <property type="match status" value="1"/>
</dbReference>
<dbReference type="InterPro" id="IPR008250">
    <property type="entry name" value="ATPase_P-typ_transduc_dom_A_sf"/>
</dbReference>
<dbReference type="Proteomes" id="UP000198744">
    <property type="component" value="Unassembled WGS sequence"/>
</dbReference>
<dbReference type="SUPFAM" id="SSF81665">
    <property type="entry name" value="Calcium ATPase, transmembrane domain M"/>
    <property type="match status" value="1"/>
</dbReference>
<dbReference type="SUPFAM" id="SSF56784">
    <property type="entry name" value="HAD-like"/>
    <property type="match status" value="1"/>
</dbReference>
<feature type="transmembrane region" description="Helical" evidence="11">
    <location>
        <begin position="721"/>
        <end position="743"/>
    </location>
</feature>
<keyword evidence="10 11" id="KW-0472">Membrane</keyword>
<evidence type="ECO:0000256" key="5">
    <source>
        <dbReference type="ARBA" id="ARBA00022741"/>
    </source>
</evidence>
<dbReference type="AlphaFoldDB" id="A0A1H7UX51"/>
<dbReference type="FunFam" id="2.70.150.10:FF:000160">
    <property type="entry name" value="Sarcoplasmic/endoplasmic reticulum calcium ATPase 1"/>
    <property type="match status" value="1"/>
</dbReference>
<comment type="similarity">
    <text evidence="2">Belongs to the cation transport ATPase (P-type) (TC 3.A.3) family. Type IIA subfamily.</text>
</comment>
<feature type="transmembrane region" description="Helical" evidence="11">
    <location>
        <begin position="86"/>
        <end position="102"/>
    </location>
</feature>
<evidence type="ECO:0000256" key="1">
    <source>
        <dbReference type="ARBA" id="ARBA00004127"/>
    </source>
</evidence>
<evidence type="ECO:0000313" key="14">
    <source>
        <dbReference type="Proteomes" id="UP000198744"/>
    </source>
</evidence>
<dbReference type="InterPro" id="IPR018303">
    <property type="entry name" value="ATPase_P-typ_P_site"/>
</dbReference>
<evidence type="ECO:0000256" key="4">
    <source>
        <dbReference type="ARBA" id="ARBA00022692"/>
    </source>
</evidence>
<proteinExistence type="inferred from homology"/>
<dbReference type="CDD" id="cd02080">
    <property type="entry name" value="P-type_ATPase_cation"/>
    <property type="match status" value="1"/>
</dbReference>
<dbReference type="GO" id="GO:0016887">
    <property type="term" value="F:ATP hydrolysis activity"/>
    <property type="evidence" value="ECO:0007669"/>
    <property type="project" value="InterPro"/>
</dbReference>
<dbReference type="InterPro" id="IPR023298">
    <property type="entry name" value="ATPase_P-typ_TM_dom_sf"/>
</dbReference>
<feature type="transmembrane region" description="Helical" evidence="11">
    <location>
        <begin position="275"/>
        <end position="304"/>
    </location>
</feature>
<name>A0A1H7UX51_9BACT</name>
<dbReference type="Gene3D" id="3.40.50.1000">
    <property type="entry name" value="HAD superfamily/HAD-like"/>
    <property type="match status" value="1"/>
</dbReference>
<dbReference type="EMBL" id="FOBS01000002">
    <property type="protein sequence ID" value="SEM01601.1"/>
    <property type="molecule type" value="Genomic_DNA"/>
</dbReference>
<reference evidence="13 14" key="1">
    <citation type="submission" date="2016-10" db="EMBL/GenBank/DDBJ databases">
        <authorList>
            <person name="de Groot N.N."/>
        </authorList>
    </citation>
    <scope>NUCLEOTIDE SEQUENCE [LARGE SCALE GENOMIC DNA]</scope>
    <source>
        <strain evidence="13 14">DSM 8423</strain>
    </source>
</reference>
<evidence type="ECO:0000256" key="2">
    <source>
        <dbReference type="ARBA" id="ARBA00005675"/>
    </source>
</evidence>
<dbReference type="PRINTS" id="PR00120">
    <property type="entry name" value="HATPASE"/>
</dbReference>
<evidence type="ECO:0000256" key="6">
    <source>
        <dbReference type="ARBA" id="ARBA00022840"/>
    </source>
</evidence>
<dbReference type="InterPro" id="IPR001757">
    <property type="entry name" value="P_typ_ATPase"/>
</dbReference>
<dbReference type="InterPro" id="IPR023299">
    <property type="entry name" value="ATPase_P-typ_cyto_dom_N"/>
</dbReference>
<evidence type="ECO:0000256" key="9">
    <source>
        <dbReference type="ARBA" id="ARBA00022989"/>
    </source>
</evidence>
<feature type="transmembrane region" description="Helical" evidence="11">
    <location>
        <begin position="58"/>
        <end position="80"/>
    </location>
</feature>
<dbReference type="InterPro" id="IPR006068">
    <property type="entry name" value="ATPase_P-typ_cation-transptr_C"/>
</dbReference>
<dbReference type="GO" id="GO:0012505">
    <property type="term" value="C:endomembrane system"/>
    <property type="evidence" value="ECO:0007669"/>
    <property type="project" value="UniProtKB-SubCell"/>
</dbReference>
<keyword evidence="5" id="KW-0547">Nucleotide-binding</keyword>
<feature type="domain" description="Cation-transporting P-type ATPase N-terminal" evidence="12">
    <location>
        <begin position="8"/>
        <end position="82"/>
    </location>
</feature>
<gene>
    <name evidence="13" type="ORF">SAMN04489760_102172</name>
</gene>
<dbReference type="SFLD" id="SFLDF00027">
    <property type="entry name" value="p-type_atpase"/>
    <property type="match status" value="1"/>
</dbReference>
<dbReference type="Gene3D" id="1.20.1110.10">
    <property type="entry name" value="Calcium-transporting ATPase, transmembrane domain"/>
    <property type="match status" value="1"/>
</dbReference>
<sequence length="911" mass="97825">MENLIGRHWHYLPAEEVIDLLDGNPEGGLDLFEVNHRREHFGSNVLTTKKGRGPLLRFFLQFHQPLVYILLAATLITLLLREWVDAGVIFGVVLVNALIGFLQESKAVKAMEALARTMVTEATVLRSGEKRRISSVEVVPGDIVLLQSGDKAPADLRLISARDLQVDESALTGESVAVQKCSRTLPHDTILADRRNMVYGSSLVTYGQGMGIIVAIGDATEVGKISELLSATEELETPLLRKIAAFSKVLLYVILSLAVVTFGVGLLRGQSALEMFMASVALAVGAIPEGLPAAMTITLAIGVARMARKRAIIRKLPAVETLGSTTVICSDKTGTLTENQMTVQEILAGPDLYTVTGGGYAPAGGILTPDGAALRNLPVALEECLRCGLLCNDSVLVEKEGRWIVEGDPTEGALLAAAAKGGLSGQEESKKLPRLDTIPFESQHQYMATLHSVPEENPVVYAKGSVESILIRCHSALSSEGEPLKLDADGILETVEAMAAKGLRVLAFSRMELPEGKKRISHEDVAEGMTFLGLQGMIDPPRAEAVEAVKNCHSAGVRVKMITGDHAVTASAIARKIGLAHGEKVLTGRELAEMTDSELLETVEEVSVYARVAPEQKLRLVEALQVRGQIVAMTGDGVNDAPALKRADIGIAMGITGTEVAKEAADMVLTDDNFASIEAAVEEGRGTFDNLTKFIVWTLPTNIGEGLVILAAVFLGVVLPILAVQILWINMTTAVLIGLTLVFEPKEPGIMDRPPRVPTEPILTRMLARRILLVSGLMLLGAFGLFEWELAAGAGTAEARTVAVNVIVMVELFYLFNCRSLTKSVFEVGFFSNPWIFGGFAVMVGLQLLFTYAPVMNVAFHSKPIGIESWLRILAAAILVMLIVGIEKKFTRRRRGNSKASGSAVISAAML</sequence>
<dbReference type="Pfam" id="PF00689">
    <property type="entry name" value="Cation_ATPase_C"/>
    <property type="match status" value="1"/>
</dbReference>
<keyword evidence="4 11" id="KW-0812">Transmembrane</keyword>
<dbReference type="GO" id="GO:0005886">
    <property type="term" value="C:plasma membrane"/>
    <property type="evidence" value="ECO:0007669"/>
    <property type="project" value="TreeGrafter"/>
</dbReference>
<dbReference type="NCBIfam" id="TIGR01494">
    <property type="entry name" value="ATPase_P-type"/>
    <property type="match status" value="2"/>
</dbReference>
<organism evidence="13 14">
    <name type="scientific">Syntrophus gentianae</name>
    <dbReference type="NCBI Taxonomy" id="43775"/>
    <lineage>
        <taxon>Bacteria</taxon>
        <taxon>Pseudomonadati</taxon>
        <taxon>Thermodesulfobacteriota</taxon>
        <taxon>Syntrophia</taxon>
        <taxon>Syntrophales</taxon>
        <taxon>Syntrophaceae</taxon>
        <taxon>Syntrophus</taxon>
    </lineage>
</organism>
<feature type="transmembrane region" description="Helical" evidence="11">
    <location>
        <begin position="771"/>
        <end position="791"/>
    </location>
</feature>
<dbReference type="Gene3D" id="3.40.1110.10">
    <property type="entry name" value="Calcium-transporting ATPase, cytoplasmic domain N"/>
    <property type="match status" value="1"/>
</dbReference>
<dbReference type="InterPro" id="IPR050510">
    <property type="entry name" value="Cation_transp_ATPase_P-type"/>
</dbReference>
<keyword evidence="3" id="KW-0597">Phosphoprotein</keyword>
<evidence type="ECO:0000256" key="8">
    <source>
        <dbReference type="ARBA" id="ARBA00022967"/>
    </source>
</evidence>
<keyword evidence="14" id="KW-1185">Reference proteome</keyword>
<feature type="transmembrane region" description="Helical" evidence="11">
    <location>
        <begin position="870"/>
        <end position="886"/>
    </location>
</feature>
<dbReference type="PANTHER" id="PTHR43294">
    <property type="entry name" value="SODIUM/POTASSIUM-TRANSPORTING ATPASE SUBUNIT ALPHA"/>
    <property type="match status" value="1"/>
</dbReference>
<evidence type="ECO:0000256" key="7">
    <source>
        <dbReference type="ARBA" id="ARBA00022842"/>
    </source>
</evidence>
<dbReference type="Pfam" id="PF13246">
    <property type="entry name" value="Cation_ATPase"/>
    <property type="match status" value="1"/>
</dbReference>
<dbReference type="SFLD" id="SFLDS00003">
    <property type="entry name" value="Haloacid_Dehalogenase"/>
    <property type="match status" value="1"/>
</dbReference>
<dbReference type="SFLD" id="SFLDG00002">
    <property type="entry name" value="C1.7:_P-type_atpase_like"/>
    <property type="match status" value="1"/>
</dbReference>
<keyword evidence="8" id="KW-1278">Translocase</keyword>
<protein>
    <submittedName>
        <fullName evidence="13">Ca2+-transporting ATPase</fullName>
    </submittedName>
</protein>
<dbReference type="SMART" id="SM00831">
    <property type="entry name" value="Cation_ATPase_N"/>
    <property type="match status" value="1"/>
</dbReference>
<evidence type="ECO:0000256" key="10">
    <source>
        <dbReference type="ARBA" id="ARBA00023136"/>
    </source>
</evidence>